<comment type="caution">
    <text evidence="10">The sequence shown here is derived from an EMBL/GenBank/DDBJ whole genome shotgun (WGS) entry which is preliminary data.</text>
</comment>
<reference evidence="10" key="1">
    <citation type="submission" date="2019-12" db="EMBL/GenBank/DDBJ databases">
        <title>Genome sequencing and annotation of Brassica cretica.</title>
        <authorList>
            <person name="Studholme D.J."/>
            <person name="Sarris P.F."/>
        </authorList>
    </citation>
    <scope>NUCLEOTIDE SEQUENCE</scope>
    <source>
        <strain evidence="10">PFS-102/07</strain>
        <tissue evidence="10">Leaf</tissue>
    </source>
</reference>
<feature type="domain" description="PGG" evidence="9">
    <location>
        <begin position="406"/>
        <end position="503"/>
    </location>
</feature>
<keyword evidence="2 8" id="KW-0812">Transmembrane</keyword>
<dbReference type="GO" id="GO:0005886">
    <property type="term" value="C:plasma membrane"/>
    <property type="evidence" value="ECO:0007669"/>
    <property type="project" value="TreeGrafter"/>
</dbReference>
<evidence type="ECO:0000256" key="1">
    <source>
        <dbReference type="ARBA" id="ARBA00004141"/>
    </source>
</evidence>
<evidence type="ECO:0000256" key="3">
    <source>
        <dbReference type="ARBA" id="ARBA00022737"/>
    </source>
</evidence>
<feature type="transmembrane region" description="Helical" evidence="8">
    <location>
        <begin position="481"/>
        <end position="504"/>
    </location>
</feature>
<keyword evidence="6 8" id="KW-0472">Membrane</keyword>
<proteinExistence type="predicted"/>
<name>A0A8S9HWF6_BRACR</name>
<evidence type="ECO:0000256" key="8">
    <source>
        <dbReference type="SAM" id="Phobius"/>
    </source>
</evidence>
<evidence type="ECO:0000256" key="5">
    <source>
        <dbReference type="ARBA" id="ARBA00023043"/>
    </source>
</evidence>
<feature type="transmembrane region" description="Helical" evidence="8">
    <location>
        <begin position="510"/>
        <end position="535"/>
    </location>
</feature>
<dbReference type="SMART" id="SM00248">
    <property type="entry name" value="ANK"/>
    <property type="match status" value="7"/>
</dbReference>
<keyword evidence="4 8" id="KW-1133">Transmembrane helix</keyword>
<keyword evidence="3" id="KW-0677">Repeat</keyword>
<dbReference type="EMBL" id="QGKY02001250">
    <property type="protein sequence ID" value="KAF2562303.1"/>
    <property type="molecule type" value="Genomic_DNA"/>
</dbReference>
<dbReference type="FunFam" id="1.25.40.20:FF:000473">
    <property type="entry name" value="Ankyrin repeat family protein"/>
    <property type="match status" value="1"/>
</dbReference>
<organism evidence="10">
    <name type="scientific">Brassica cretica</name>
    <name type="common">Mustard</name>
    <dbReference type="NCBI Taxonomy" id="69181"/>
    <lineage>
        <taxon>Eukaryota</taxon>
        <taxon>Viridiplantae</taxon>
        <taxon>Streptophyta</taxon>
        <taxon>Embryophyta</taxon>
        <taxon>Tracheophyta</taxon>
        <taxon>Spermatophyta</taxon>
        <taxon>Magnoliopsida</taxon>
        <taxon>eudicotyledons</taxon>
        <taxon>Gunneridae</taxon>
        <taxon>Pentapetalae</taxon>
        <taxon>rosids</taxon>
        <taxon>malvids</taxon>
        <taxon>Brassicales</taxon>
        <taxon>Brassicaceae</taxon>
        <taxon>Brassiceae</taxon>
        <taxon>Brassica</taxon>
    </lineage>
</organism>
<dbReference type="PROSITE" id="PS50297">
    <property type="entry name" value="ANK_REP_REGION"/>
    <property type="match status" value="1"/>
</dbReference>
<feature type="repeat" description="ANK" evidence="7">
    <location>
        <begin position="65"/>
        <end position="97"/>
    </location>
</feature>
<accession>A0A8S9HWF6</accession>
<feature type="repeat" description="ANK" evidence="7">
    <location>
        <begin position="314"/>
        <end position="334"/>
    </location>
</feature>
<evidence type="ECO:0000256" key="6">
    <source>
        <dbReference type="ARBA" id="ARBA00023136"/>
    </source>
</evidence>
<evidence type="ECO:0000256" key="2">
    <source>
        <dbReference type="ARBA" id="ARBA00022692"/>
    </source>
</evidence>
<feature type="transmembrane region" description="Helical" evidence="8">
    <location>
        <begin position="542"/>
        <end position="559"/>
    </location>
</feature>
<feature type="transmembrane region" description="Helical" evidence="8">
    <location>
        <begin position="405"/>
        <end position="426"/>
    </location>
</feature>
<evidence type="ECO:0000256" key="7">
    <source>
        <dbReference type="PROSITE-ProRule" id="PRU00023"/>
    </source>
</evidence>
<protein>
    <recommendedName>
        <fullName evidence="9">PGG domain-containing protein</fullName>
    </recommendedName>
</protein>
<dbReference type="Gene3D" id="1.25.40.20">
    <property type="entry name" value="Ankyrin repeat-containing domain"/>
    <property type="match status" value="3"/>
</dbReference>
<comment type="subcellular location">
    <subcellularLocation>
        <location evidence="1">Membrane</location>
        <topology evidence="1">Multi-pass membrane protein</topology>
    </subcellularLocation>
</comment>
<feature type="repeat" description="ANK" evidence="7">
    <location>
        <begin position="139"/>
        <end position="171"/>
    </location>
</feature>
<dbReference type="PROSITE" id="PS50088">
    <property type="entry name" value="ANK_REPEAT"/>
    <property type="match status" value="3"/>
</dbReference>
<dbReference type="SUPFAM" id="SSF48403">
    <property type="entry name" value="Ankyrin repeat"/>
    <property type="match status" value="1"/>
</dbReference>
<sequence>MKCAIKSDSGSTSTASLSTTLTVEKDESEIMNPKILCAVRAGDKESLVKRIKDDAKTIQRLVDNHGNSLLHIAAASGHGNIVDYIVSKFPNLVRKGNLMDENALHVAARAGCLTIVEFLVRFVTESLMCDMLISAKSNNGDTALHIALKEKHEDVAFYLLSVRHDVSFDANNDGVSPLYLAVEAGYCELVTKMLESLSCPSKLALMYGAKFLVHAAMKAKRRDILGIVLRQNPRLIELRNEEGRTCLSFGASIGFYEGINYILSDFDKAASIELLNNQCQNILHVAAKTGRSKVVKYLLELDEEKRMMNKQDVDGNTPLHLATKHRHSMVVNILTWNENVKLATMNNDGFTALDTAEALKDNAYILRKRLTWMALVSAGAPNGPKQIPLDRVSPSLIDNPQIYKYTATLVATVTFTAGFTLPGGYIGSAPDLGMAALIDKMNFKLFILFNSISMCSSVVTIMALIWAQLGDAILTKKAFKLALPLLVTALQSMAMAFVAGVTLVVSDLPWLSHLVLAIDTIFFLFLMLLIIPYAFSSTRQGFLRHIFYFPYFLMLLAVGDESNNIDC</sequence>
<keyword evidence="5 7" id="KW-0040">ANK repeat</keyword>
<dbReference type="InterPro" id="IPR036770">
    <property type="entry name" value="Ankyrin_rpt-contain_sf"/>
</dbReference>
<evidence type="ECO:0000256" key="4">
    <source>
        <dbReference type="ARBA" id="ARBA00022989"/>
    </source>
</evidence>
<evidence type="ECO:0000259" key="9">
    <source>
        <dbReference type="Pfam" id="PF13962"/>
    </source>
</evidence>
<dbReference type="PANTHER" id="PTHR24186">
    <property type="entry name" value="PROTEIN PHOSPHATASE 1 REGULATORY SUBUNIT"/>
    <property type="match status" value="1"/>
</dbReference>
<dbReference type="InterPro" id="IPR002110">
    <property type="entry name" value="Ankyrin_rpt"/>
</dbReference>
<dbReference type="AlphaFoldDB" id="A0A8S9HWF6"/>
<dbReference type="InterPro" id="IPR026961">
    <property type="entry name" value="PGG_dom"/>
</dbReference>
<feature type="transmembrane region" description="Helical" evidence="8">
    <location>
        <begin position="446"/>
        <end position="469"/>
    </location>
</feature>
<evidence type="ECO:0000313" key="10">
    <source>
        <dbReference type="EMBL" id="KAF2562303.1"/>
    </source>
</evidence>
<dbReference type="Pfam" id="PF12796">
    <property type="entry name" value="Ank_2"/>
    <property type="match status" value="3"/>
</dbReference>
<dbReference type="Pfam" id="PF13962">
    <property type="entry name" value="PGG"/>
    <property type="match status" value="1"/>
</dbReference>
<dbReference type="PANTHER" id="PTHR24186:SF46">
    <property type="entry name" value="PROTEIN ACCELERATED CELL DEATH 6-LIKE"/>
    <property type="match status" value="1"/>
</dbReference>
<gene>
    <name evidence="10" type="ORF">F2Q70_00015419</name>
</gene>